<dbReference type="CDD" id="cd05930">
    <property type="entry name" value="A_NRPS"/>
    <property type="match status" value="1"/>
</dbReference>
<dbReference type="FunFam" id="3.40.50.980:FF:000002">
    <property type="entry name" value="Enterobactin synthetase component F"/>
    <property type="match status" value="2"/>
</dbReference>
<dbReference type="GO" id="GO:0043041">
    <property type="term" value="P:amino acid activation for nonribosomal peptide biosynthetic process"/>
    <property type="evidence" value="ECO:0007669"/>
    <property type="project" value="TreeGrafter"/>
</dbReference>
<dbReference type="InterPro" id="IPR023213">
    <property type="entry name" value="CAT-like_dom_sf"/>
</dbReference>
<dbReference type="PROSITE" id="PS00455">
    <property type="entry name" value="AMP_BINDING"/>
    <property type="match status" value="6"/>
</dbReference>
<feature type="domain" description="Carrier" evidence="5">
    <location>
        <begin position="5347"/>
        <end position="5422"/>
    </location>
</feature>
<dbReference type="NCBIfam" id="TIGR01733">
    <property type="entry name" value="AA-adenyl-dom"/>
    <property type="match status" value="5"/>
</dbReference>
<feature type="domain" description="Carrier" evidence="5">
    <location>
        <begin position="3206"/>
        <end position="3280"/>
    </location>
</feature>
<evidence type="ECO:0000256" key="4">
    <source>
        <dbReference type="ARBA" id="ARBA00022553"/>
    </source>
</evidence>
<dbReference type="Pfam" id="PF00668">
    <property type="entry name" value="Condensation"/>
    <property type="match status" value="6"/>
</dbReference>
<dbReference type="Gene3D" id="3.40.50.980">
    <property type="match status" value="10"/>
</dbReference>
<evidence type="ECO:0000256" key="1">
    <source>
        <dbReference type="ARBA" id="ARBA00001957"/>
    </source>
</evidence>
<dbReference type="Gene3D" id="1.10.1200.10">
    <property type="entry name" value="ACP-like"/>
    <property type="match status" value="5"/>
</dbReference>
<evidence type="ECO:0000313" key="6">
    <source>
        <dbReference type="EMBL" id="NWB51109.1"/>
    </source>
</evidence>
<feature type="domain" description="Carrier" evidence="5">
    <location>
        <begin position="1033"/>
        <end position="1107"/>
    </location>
</feature>
<dbReference type="InterPro" id="IPR045851">
    <property type="entry name" value="AMP-bd_C_sf"/>
</dbReference>
<dbReference type="InterPro" id="IPR042099">
    <property type="entry name" value="ANL_N_sf"/>
</dbReference>
<sequence>GRMRQAGLSADVQVLFGQPTLAALAAAVGGGHEISVPANLIAEGCERITPDMLPLANLDQAAIDRIVASVPGGVANVQDIYPLAPLQEGILYHHLSAVAGDPYVLHMMFTVQDRQRLDDFAQALQQVIDRHDTLRTSVLWEGLDEPVQVVWRQARLQCEAVELDSGAGDAAGQLKERFDSRHSRLDVTRAPLMQLVFARDEAEQRWVAMLRFHHMALDHTTLEVVRHEIQAYLLGQAEQLGSPVPYRNYVAQARLGLSREEHEVFFRDMLGDVDEPTLPFGLREVQGDGQQIEEASQVLASSLSLRLRTRARQLGVSAASLHHLAWARVMGALSGKSDVVFGTVLMGRMQGGEGSERALGMFINTLPLRVAVGEEGVRAGVKATHARLTALLGHEYASLALAQRCSGVAAPTPLFSGLLNYRHSASEHVSEQAVQAWQGIEILGSEERSNYPLTLSVDDLGEDFALSVLAPEAIGAQRICDYMHTALVNLADALEQAPLTPLSALSVVPAAERQLLLEDFNHSTAAYPAELTIARQFEAQVLATPDALAVVHEGQALSYAELNRQANQLAHHLRGLGVQPDDRVAISARRSLDMLVGLVAILKSGAGYVPIDPSHPAERLAYLLRDSAPRVLLTQAELLGRLPVQDVPVLLLDGESRRAAGVDAQPQSNPDIATPSSLAYVIYTSGSTGEPKGVMVEHRQLSNLVSWHCQAFALEAGSQTSSVAGFGFDAMAWEVWPALCVGATLHLPPATAGSEDVDGLLAWWLAQPLDVSFLPTPIAEYAFSQSLQHPTLRTLLIGGDRLRQFPQGQRFALINNYGPTETTVVATSGLIDEHAATLHIGKPVANTRVYLLDEQLRPVPLGVPGELYIGGASVARGYLNRAALTAERFLKDPFSSDPEARMYKTGDLARWLADGNLDYLGRNDDQVKIRGLRIELGEIETRLASHPQIQEAVVLAREDHPGDKRLVAYYSSADATLEIETLRAYLQTQLPDYMVPSAYVALDSFPLTANGKIDRRALPAPDLAALVSRAYEAPQGDIEITLARLWADVLKVERVGRHDHFFELGGHSLLAVNLIGRMRQVGLAADVRVLFGQPTLASLAASVGAVSDLAVPANGIAADCQRITPDMLPLISLDQATIDRVVATVPGGAANVQDIYPLAPLQEGILYHHLSAEQGDPYVLQSQFAFDSRARLNDFAQALQAVIDRHDILRTSMHWESLDEPLQVVWRHAELSSEEVHLDPRVGDIAEQLQGLFDPRQVRLDVRQAPMLRLVFALDTANQRWLATLLFHHMVLDHTALDQVKQEMQAWLLGQTDQLGVSVPYRNYVAQARLGVSEQAHEAFFKDMLGDIDEPTLPFGLQDVQGDGHAIEQAHLALDAGLSQRLRVQARQFGVSAASLVHLAFAQVLGRVSGREQVVFGTVLFGRMQAGEGAERALGMFINTLPLRVDLGEREVREGVKATHARLTALLGHEHASLALAQRCSGVVAPAPLFSALLNYRHSSMVVTEQGQSAWQGMQALAGEERTNYPLTVNVDDLGEGFYFTTLVAAAIGAQRVCGYLQTALDGLVQALEQAPQTPLHAVSILPLAERGQLLDHWNQSGQDYAADALIHQQFEARAEERPDAVALVYQDESLSYGELNARANQVAHRLLALGVRPNDRVAICVERGPAMIVGLLGILKSGAGYVPLDPAYPRERLAYTLGDSAPVALLSQHSVQEALPAVQVPVINLDDADLQDESVRNPQVPGLTAAHLAYVIYTSGSTGLPKGVMVEHRNVARLFSATEEWFGFNEQDVWALFHSFAFDFSVWEIWGALLHGGRLLIVPQLVSRSPEDCYNLLCSAGVTVLNQTPSAFRQLIAAQGENGQPHSLRQVIFGGEALDTALLKPWYARDLNAATQLVNMYGITETTVHVTYYPLQAEDAQRLGASPIGKRIPDLQLYVLDDRREPVPVGVVGELYVGGAGVARGYLNRAELSAERFLDNPFSSEANARMYRTGDLGRWLADGSLEYLGRNDEQVKIRGFRIELGEIEAQLSACEGVRDALVLVREDEPGDKRVVAYVIGAAGVELDAAQLREQLRQSLADYMLPSAFVSLESFPLTANGKLDRKALPAPDRSAVASRGYEAPESDTEIAIARIWQDLLQLDQVGRHDHFFELGGHSLLAVKLIERMRQVNLSADVRVLFGQPTLSALAAAVGGKHEVEVPANLIPEGCERITPDMLPLVSLSQDDIDRVIAGVPGGLANVQDIYALAPLQEGILYHHLAAAQGDPYLQYAMFAFDSLERLHSFAQALQGVVARHDILRTSVFWESLDAPVQVVWREATLGLEQLELDPANGEVVEQLRERLDPRHTRLDIRQAPMMRIGYARDPLNNRWVGMLLFHHLVDDATSLRILCGEIEAHMLDRQAELPPSVPYRNYVAQAWLGVSREEHEAFFRDMLGDIEEPTLPFGLQDVQGDGHAIEEVRQRMDDDLSRRLRLQARQLGVSAASLYHLAWGRVLGVVADKDDVVFGTVLLGRLQGGAGADRALGMFINTLPLRVALGEQGVRSGLKATHARLSGLLAHEHASLVLAQRCSGVAASTPLFSSLLNYRQIGDTNVTDQALAAWEGIQALDGEERTNYPLTLSVDDLGEGFNLTVMAEGQIGAERVCGYMHCALENLVQALEQAPDTALGAINILPSGERQQLLESWNTPHALYADDALIHRTFEAWVVAQPEAVALQYEGRTLTYGELNARANQVAHHLLGLGVRPDDRVAICVERGLEMIVGLLGILKAGAGYVPIDPAYPAERIAYQLQDSAPVAVLADAAGLALLGTFDGPRVDLRSPALQAQPSSNPRVIGISPHHLAYVIYTSGSTGLPKGVMVEHRNVARLFSATQSWFEFNEQDVWALFHSFAFDFSVWEIWGALLHGGRLLVVPQLVSRSPEDCYALLCNAGVTVLNQTPSAFRQLLNAQGESDLRHSLRQVIFGGEALETGILKPWYARVANAGTQLVNMYGITETTVHVTYCPLVAADAQRAGVSPIGVRIPDLQLYVLDSRREPVPVGVVGELYVGGAGVARGYLNRAELTAERFLANPFSKDPQARLYKTGDLGRWMADGSLDYLGRNDDQVKIRGFRIELGEIEAALAACEGVREAVVLAREDEPGDKRLVAYVIATPGQEVLAAELRAQLLLSLADYMVPSAFVALDAFPLTTNGKLNRKALPAPDAQALVRRDYAAPEGTVEIAIAQIWQSLLQLEQVGRHDHFFELGGHSLLAVKLIERMRQVGLAADVRVLFSQPTLAALAAAVGGHQEVRIPDNLIAPGCERITPDMLPLADLDQAAIDRIVASVPGGVANVQDIYALAPLQEGILYHHLAAHEGDPYVLQVLFAFDNRERLGGFAQALQSVVDRHDILRTSVVWEGLDQPVQVVWRTAQLVLEEVTVDPAAGDVLEHLHERFDPRHYRLDIGQAPLMRIAYAQDMANQRWVGMLLFHHMALDHTALEVVVQEMQASLQGLGGQLPAPVPYRNHVAQARLGVSQQEHEAFFREMLGDIDEPTLPYGIQDVQGDGSGVDEARQVLDSGLSLRLRSRARQLGVSAASLVHLAWAQVVGRVSGREEVVFGTVLMGRMQGGEGTDRALGMFINTLPLRLSVGAQGALAGVKATHGRLSTLLGHEHASLSLAQRCSGVPSSLPLFSTLLNYRHSASGVASSEALSAWQGIQTLSMEERTNYPLCLNVDDLGGDFMLTTQAVGQIGAARVGGYMQAALASLVEALEQRPQAALNSLSILPDDEREQLLVGFNDTALEYPQAQTVHGLFEAQVQRTPDALAVVHGEQRLSYRELNEQANRLAHTLRKQGVQPDSRVGICVERGVEMVVGLLAILKAGGGYVPLDPAYPVERIAYMLQDSAPAAVLVQSATQDLLAGVSVPLINLDQGTWQDESVRNPEVPGLTSAHLAYLIYTSGSTGLPKGVMIEHRNTVNFLAWAHAAFDGSALSKTLFSTSLNFDLAVYECFAPLTSGGSIEVVKNVLELQQGEHDIGLINTVPSALKALLEVDGVPESVHTINVAGEALKRSLVETLFEQTGVQRLCNLYGPSETTTYSSWVAMDREDGFAPHIGKPVGNTRFYLLDEHQQPVPLGVPGEIYIGGAGVARGYLNRDDLTAERFLKDPFSQDASARMYRTGDLGRYLPDGNIEYLGRNDDQVKIRGFRIELGEIDARLARHPAVHEAVVMAREDVPGDKRLVAYYTLSAEHTSVDIDSLRLHLQEQLPEYMVPAAYVLLEALPLTPNGKLDRKALPAPDLGAVISRGYEAPQGDIEIALAQLWQELLGLSRVGRHDQFFELGGHSLLAMRLISQIRQRLGVEVGLASLFAHPELTALAQVIAQAGRSTLPEIVPVARDQAWPLSFAQQRLWFLAQMEGASAAYHMPAGLSLRGSLDRVALQRALERIVARHEGLRTTFILGDDEQPLQRIASADAGFSLQLHDLQGLAAAEEKLQVLASEEAVQAFDLEQGPLIRGRLIRMAEDHHVLLLTMHHIVSDGWSIAVLTRELAALYAAFNQGQDDPLAPLALHYLDYAVWQRRWLSGELLQKQCGYWQHALAEAPALLMLPTDRVRPAQQDYAGASLPVAFDENLTRGLKALGQRHGTTLYMTVMSAWAALLGRLAGQDDVVIGSPVANRMRSEVEGLIGLFVNTLAIRVDLSEQPTTESLLARVKTATLGAQAHQDLPFEQVVEVIKPVRSLSHSPVFQAMLTWQDMGGGDFALGDLQLEGLGASQTLAKFDISLDLGEAQGRLLGSLEYATALFDEGTMVRYLGYFQRLLEAMVADDSQVLERVPLLDASEREHLLVDLNATEVPYPQDSTIHQLFEEQVRAQPEAIAVAFQTQRLSYAELNRQANRLAHHLIGLGIGPDDRVAICVERGVEMMVGLLGVLKAGAAYVPLDPAYPAERLAYMIEDSKPSALLTQRALQSHLPALAMPLVLLDDDQRQGFAERDDNPVVKNLGVRNLAYVIYTSGSTGNPKGVMIEHRGLVNYSVDAARLFGLTATDTVLQQNTLNFDLSVEEIFPALLAGATLAPSREIFGSEGSENHGIRPTFLHMTAAHWHTLAAEWHSQPQVAAQRLEGVRLINVTGDALSAQKLKLWDEVRPAHTRLINTYGPTEATVSCTAAYVSHDAVAGSEGSGNATIGKPMANTRIYLLDAHQQPVPYGVAGEIFIGGDGVARGYLNLEQVNAERFLVDPFSTSPDARMYKTGDLARYMADGRIEYLGRNDFQVKVRGFRIELGEIEARLGGCTGVKEAAVIAREDRPGEKRLVAYVVAQPEVHLDAAGLRAELAPQLAEYMLPSAFVILDALPLTPNRKLDRKALPAPADDAFASREHVAPQGATETALAQIWQNLLNLQQVGRHDHFFDLGGHSLLAMRLISQVRQRLGVELSLADIFAQPELAALAQVLAQAAGSRQPPIVPVSRDQALPLSFAQQRLWFLAQLDGGSSAYHIPAGLRLRGSLDRIALKRALDRIVARHESLRTTFVQLQGHDAEQRIAPADIGFNLQLHVLAGQAEAEEELLSIAAEEARESFDLLRGPLVRGRLVRMADDDHVLLVTLHHIISDGWSAGVLTRELGVLYEAFRQGAEDPLPALPVQYADYAVWQRNWLSGEVLQQQGQYWQQALAGAPVLLALPSDRPRPAQQDYSGHLLGLALDADLTRGLKALSQRQGTTLFMTVMAAWAAVLSRLSGQDDVVIGTPAANRLRTEVEELIGFFVNTLAVRVEVSAALSVETLLQQVKRQTLAAQANQDLPFEQVVEVVRPQRSLSHSPIFQAMLSWQNTEDVDLALGDMTLQGVGVTSRTAKFDVLLDMTEVGDRLFGTLEYATALFDESTMQRCLGYLEAMLRGMAADERALVAEIPLLDDEQRQHLLEGFNATAVDYPQDLTLHGLFEARVASCGDSVAVVDEKGSLTYDALNRQANRIAHRLIGLGIGPDDRVAICVDRSLEMVAGLMGILKAGAAYVPLDPDYPIDRLTYMLENCAPAVVLTQEALRAVLPASNVPVLLLDPEHAEREGFLAQPDSNPLRAEVRPEHLAYVIYTSGSTGQPKGVMNEHRGVVNRLLWMQDEYGL</sequence>
<dbReference type="InterPro" id="IPR020806">
    <property type="entry name" value="PKS_PP-bd"/>
</dbReference>
<dbReference type="Pfam" id="PF00501">
    <property type="entry name" value="AMP-binding"/>
    <property type="match status" value="6"/>
</dbReference>
<dbReference type="Gene3D" id="3.30.559.30">
    <property type="entry name" value="Nonribosomal peptide synthetase, condensation domain"/>
    <property type="match status" value="6"/>
</dbReference>
<dbReference type="CDD" id="cd17651">
    <property type="entry name" value="A_NRPS_VisG_like"/>
    <property type="match status" value="1"/>
</dbReference>
<dbReference type="PROSITE" id="PS50075">
    <property type="entry name" value="CARRIER"/>
    <property type="match status" value="5"/>
</dbReference>
<protein>
    <submittedName>
        <fullName evidence="6">Non-ribosomal peptide synthase/polyketide synthase</fullName>
    </submittedName>
</protein>
<dbReference type="CDD" id="cd17643">
    <property type="entry name" value="A_NRPS_Cytc1-like"/>
    <property type="match status" value="2"/>
</dbReference>
<feature type="non-terminal residue" evidence="6">
    <location>
        <position position="6081"/>
    </location>
</feature>
<gene>
    <name evidence="6" type="ORF">HX829_32025</name>
</gene>
<dbReference type="GO" id="GO:0003824">
    <property type="term" value="F:catalytic activity"/>
    <property type="evidence" value="ECO:0007669"/>
    <property type="project" value="InterPro"/>
</dbReference>
<dbReference type="EMBL" id="JACAPU010000053">
    <property type="protein sequence ID" value="NWB51109.1"/>
    <property type="molecule type" value="Genomic_DNA"/>
</dbReference>
<dbReference type="InterPro" id="IPR036736">
    <property type="entry name" value="ACP-like_sf"/>
</dbReference>
<dbReference type="GO" id="GO:0031177">
    <property type="term" value="F:phosphopantetheine binding"/>
    <property type="evidence" value="ECO:0007669"/>
    <property type="project" value="InterPro"/>
</dbReference>
<evidence type="ECO:0000256" key="3">
    <source>
        <dbReference type="ARBA" id="ARBA00022450"/>
    </source>
</evidence>
<reference evidence="6 7" key="1">
    <citation type="submission" date="2020-04" db="EMBL/GenBank/DDBJ databases">
        <title>Molecular characterization of pseudomonads from Agaricus bisporus reveal novel blotch 2 pathogens in Western Europe.</title>
        <authorList>
            <person name="Taparia T."/>
            <person name="Krijger M."/>
            <person name="Haynes E."/>
            <person name="Elpinstone J.G."/>
            <person name="Noble R."/>
            <person name="Van Der Wolf J."/>
        </authorList>
    </citation>
    <scope>NUCLEOTIDE SEQUENCE [LARGE SCALE GENOMIC DNA]</scope>
    <source>
        <strain evidence="6 7">F1001</strain>
    </source>
</reference>
<comment type="similarity">
    <text evidence="2">Belongs to the ATP-dependent AMP-binding enzyme family.</text>
</comment>
<evidence type="ECO:0000256" key="2">
    <source>
        <dbReference type="ARBA" id="ARBA00006432"/>
    </source>
</evidence>
<dbReference type="CDD" id="cd19544">
    <property type="entry name" value="E-C_NRPS"/>
    <property type="match status" value="4"/>
</dbReference>
<dbReference type="Gene3D" id="2.30.38.10">
    <property type="entry name" value="Luciferase, Domain 3"/>
    <property type="match status" value="5"/>
</dbReference>
<comment type="cofactor">
    <cofactor evidence="1">
        <name>pantetheine 4'-phosphate</name>
        <dbReference type="ChEBI" id="CHEBI:47942"/>
    </cofactor>
</comment>
<dbReference type="PANTHER" id="PTHR45527">
    <property type="entry name" value="NONRIBOSOMAL PEPTIDE SYNTHETASE"/>
    <property type="match status" value="1"/>
</dbReference>
<dbReference type="Pfam" id="PF00550">
    <property type="entry name" value="PP-binding"/>
    <property type="match status" value="5"/>
</dbReference>
<dbReference type="Pfam" id="PF13193">
    <property type="entry name" value="AMP-binding_C"/>
    <property type="match status" value="5"/>
</dbReference>
<dbReference type="FunFam" id="3.30.559.10:FF:000064">
    <property type="entry name" value="Non-ribosomal peptide synthetase OfaC"/>
    <property type="match status" value="3"/>
</dbReference>
<dbReference type="PANTHER" id="PTHR45527:SF1">
    <property type="entry name" value="FATTY ACID SYNTHASE"/>
    <property type="match status" value="1"/>
</dbReference>
<dbReference type="FunFam" id="3.30.559.30:FF:000028">
    <property type="entry name" value="Non-ribosomal peptide synthetase OfaC"/>
    <property type="match status" value="4"/>
</dbReference>
<dbReference type="FunFam" id="2.30.38.10:FF:000001">
    <property type="entry name" value="Non-ribosomal peptide synthetase PvdI"/>
    <property type="match status" value="5"/>
</dbReference>
<feature type="non-terminal residue" evidence="6">
    <location>
        <position position="1"/>
    </location>
</feature>
<dbReference type="Gene3D" id="3.40.50.12780">
    <property type="entry name" value="N-terminal domain of ligase-like"/>
    <property type="match status" value="1"/>
</dbReference>
<dbReference type="FunFam" id="1.10.1200.10:FF:000005">
    <property type="entry name" value="Nonribosomal peptide synthetase 1"/>
    <property type="match status" value="5"/>
</dbReference>
<feature type="domain" description="Carrier" evidence="5">
    <location>
        <begin position="4279"/>
        <end position="4354"/>
    </location>
</feature>
<feature type="domain" description="Carrier" evidence="5">
    <location>
        <begin position="2119"/>
        <end position="2193"/>
    </location>
</feature>
<keyword evidence="4" id="KW-0597">Phosphoprotein</keyword>
<organism evidence="6 7">
    <name type="scientific">Pseudomonas gingeri</name>
    <dbReference type="NCBI Taxonomy" id="117681"/>
    <lineage>
        <taxon>Bacteria</taxon>
        <taxon>Pseudomonadati</taxon>
        <taxon>Pseudomonadota</taxon>
        <taxon>Gammaproteobacteria</taxon>
        <taxon>Pseudomonadales</taxon>
        <taxon>Pseudomonadaceae</taxon>
        <taxon>Pseudomonas</taxon>
    </lineage>
</organism>
<dbReference type="Gene3D" id="3.30.300.30">
    <property type="match status" value="5"/>
</dbReference>
<dbReference type="FunFam" id="3.30.559.10:FF:000012">
    <property type="entry name" value="Non-ribosomal peptide synthetase"/>
    <property type="match status" value="2"/>
</dbReference>
<dbReference type="SUPFAM" id="SSF56801">
    <property type="entry name" value="Acetyl-CoA synthetase-like"/>
    <property type="match status" value="6"/>
</dbReference>
<dbReference type="SUPFAM" id="SSF52777">
    <property type="entry name" value="CoA-dependent acyltransferases"/>
    <property type="match status" value="12"/>
</dbReference>
<dbReference type="InterPro" id="IPR020845">
    <property type="entry name" value="AMP-binding_CS"/>
</dbReference>
<dbReference type="InterPro" id="IPR001242">
    <property type="entry name" value="Condensation_dom"/>
</dbReference>
<dbReference type="CDD" id="cd19531">
    <property type="entry name" value="LCL_NRPS-like"/>
    <property type="match status" value="2"/>
</dbReference>
<evidence type="ECO:0000313" key="7">
    <source>
        <dbReference type="Proteomes" id="UP000582981"/>
    </source>
</evidence>
<accession>A0A7Y7WKP2</accession>
<dbReference type="SMART" id="SM00823">
    <property type="entry name" value="PKS_PP"/>
    <property type="match status" value="5"/>
</dbReference>
<dbReference type="InterPro" id="IPR009081">
    <property type="entry name" value="PP-bd_ACP"/>
</dbReference>
<comment type="caution">
    <text evidence="6">The sequence shown here is derived from an EMBL/GenBank/DDBJ whole genome shotgun (WGS) entry which is preliminary data.</text>
</comment>
<dbReference type="InterPro" id="IPR006162">
    <property type="entry name" value="Ppantetheine_attach_site"/>
</dbReference>
<dbReference type="InterPro" id="IPR000873">
    <property type="entry name" value="AMP-dep_synth/lig_dom"/>
</dbReference>
<dbReference type="GO" id="GO:0044550">
    <property type="term" value="P:secondary metabolite biosynthetic process"/>
    <property type="evidence" value="ECO:0007669"/>
    <property type="project" value="UniProtKB-ARBA"/>
</dbReference>
<dbReference type="NCBIfam" id="NF004282">
    <property type="entry name" value="PRK05691.1"/>
    <property type="match status" value="10"/>
</dbReference>
<evidence type="ECO:0000259" key="5">
    <source>
        <dbReference type="PROSITE" id="PS50075"/>
    </source>
</evidence>
<dbReference type="Gene3D" id="3.30.559.10">
    <property type="entry name" value="Chloramphenicol acetyltransferase-like domain"/>
    <property type="match status" value="6"/>
</dbReference>
<keyword evidence="3" id="KW-0596">Phosphopantetheine</keyword>
<dbReference type="GO" id="GO:0005737">
    <property type="term" value="C:cytoplasm"/>
    <property type="evidence" value="ECO:0007669"/>
    <property type="project" value="TreeGrafter"/>
</dbReference>
<proteinExistence type="inferred from homology"/>
<dbReference type="NCBIfam" id="NF003417">
    <property type="entry name" value="PRK04813.1"/>
    <property type="match status" value="6"/>
</dbReference>
<dbReference type="FunFam" id="3.30.300.30:FF:000010">
    <property type="entry name" value="Enterobactin synthetase component F"/>
    <property type="match status" value="5"/>
</dbReference>
<dbReference type="InterPro" id="IPR010071">
    <property type="entry name" value="AA_adenyl_dom"/>
</dbReference>
<dbReference type="InterPro" id="IPR025110">
    <property type="entry name" value="AMP-bd_C"/>
</dbReference>
<dbReference type="SUPFAM" id="SSF47336">
    <property type="entry name" value="ACP-like"/>
    <property type="match status" value="5"/>
</dbReference>
<dbReference type="Proteomes" id="UP000582981">
    <property type="component" value="Unassembled WGS sequence"/>
</dbReference>
<dbReference type="RefSeq" id="WP_177145798.1">
    <property type="nucleotide sequence ID" value="NZ_JACAPU010000053.1"/>
</dbReference>
<dbReference type="FunFam" id="3.40.50.980:FF:000001">
    <property type="entry name" value="Non-ribosomal peptide synthetase"/>
    <property type="match status" value="6"/>
</dbReference>
<name>A0A7Y7WKP2_9PSED</name>
<dbReference type="PROSITE" id="PS00012">
    <property type="entry name" value="PHOSPHOPANTETHEINE"/>
    <property type="match status" value="5"/>
</dbReference>
<dbReference type="FunFam" id="3.40.50.12780:FF:000012">
    <property type="entry name" value="Non-ribosomal peptide synthetase"/>
    <property type="match status" value="4"/>
</dbReference>